<feature type="transmembrane region" description="Helical" evidence="1">
    <location>
        <begin position="120"/>
        <end position="140"/>
    </location>
</feature>
<evidence type="ECO:0000259" key="2">
    <source>
        <dbReference type="Pfam" id="PF20152"/>
    </source>
</evidence>
<dbReference type="AlphaFoldDB" id="A0A0W0G6Y6"/>
<keyword evidence="1" id="KW-0472">Membrane</keyword>
<keyword evidence="1" id="KW-0812">Transmembrane</keyword>
<dbReference type="PANTHER" id="PTHR40465">
    <property type="entry name" value="CHROMOSOME 1, WHOLE GENOME SHOTGUN SEQUENCE"/>
    <property type="match status" value="1"/>
</dbReference>
<comment type="caution">
    <text evidence="3">The sequence shown here is derived from an EMBL/GenBank/DDBJ whole genome shotgun (WGS) entry which is preliminary data.</text>
</comment>
<reference evidence="3 4" key="1">
    <citation type="submission" date="2015-12" db="EMBL/GenBank/DDBJ databases">
        <title>Draft genome sequence of Moniliophthora roreri, the causal agent of frosty pod rot of cacao.</title>
        <authorList>
            <person name="Aime M.C."/>
            <person name="Diaz-Valderrama J.R."/>
            <person name="Kijpornyongpan T."/>
            <person name="Phillips-Mora W."/>
        </authorList>
    </citation>
    <scope>NUCLEOTIDE SEQUENCE [LARGE SCALE GENOMIC DNA]</scope>
    <source>
        <strain evidence="3 4">MCA 2952</strain>
    </source>
</reference>
<feature type="transmembrane region" description="Helical" evidence="1">
    <location>
        <begin position="230"/>
        <end position="251"/>
    </location>
</feature>
<evidence type="ECO:0000313" key="3">
    <source>
        <dbReference type="EMBL" id="KTB44316.1"/>
    </source>
</evidence>
<accession>A0A0W0G6Y6</accession>
<feature type="transmembrane region" description="Helical" evidence="1">
    <location>
        <begin position="12"/>
        <end position="36"/>
    </location>
</feature>
<dbReference type="Pfam" id="PF20152">
    <property type="entry name" value="DUF6534"/>
    <property type="match status" value="1"/>
</dbReference>
<gene>
    <name evidence="3" type="ORF">WG66_3107</name>
</gene>
<organism evidence="3 4">
    <name type="scientific">Moniliophthora roreri</name>
    <name type="common">Frosty pod rot fungus</name>
    <name type="synonym">Monilia roreri</name>
    <dbReference type="NCBI Taxonomy" id="221103"/>
    <lineage>
        <taxon>Eukaryota</taxon>
        <taxon>Fungi</taxon>
        <taxon>Dikarya</taxon>
        <taxon>Basidiomycota</taxon>
        <taxon>Agaricomycotina</taxon>
        <taxon>Agaricomycetes</taxon>
        <taxon>Agaricomycetidae</taxon>
        <taxon>Agaricales</taxon>
        <taxon>Marasmiineae</taxon>
        <taxon>Marasmiaceae</taxon>
        <taxon>Moniliophthora</taxon>
    </lineage>
</organism>
<evidence type="ECO:0000313" key="4">
    <source>
        <dbReference type="Proteomes" id="UP000054988"/>
    </source>
</evidence>
<dbReference type="EMBL" id="LATX01000952">
    <property type="protein sequence ID" value="KTB44316.1"/>
    <property type="molecule type" value="Genomic_DNA"/>
</dbReference>
<feature type="transmembrane region" description="Helical" evidence="1">
    <location>
        <begin position="201"/>
        <end position="224"/>
    </location>
</feature>
<feature type="transmembrane region" description="Helical" evidence="1">
    <location>
        <begin position="91"/>
        <end position="108"/>
    </location>
</feature>
<feature type="transmembrane region" description="Helical" evidence="1">
    <location>
        <begin position="160"/>
        <end position="180"/>
    </location>
</feature>
<protein>
    <recommendedName>
        <fullName evidence="2">DUF6534 domain-containing protein</fullName>
    </recommendedName>
</protein>
<feature type="transmembrane region" description="Helical" evidence="1">
    <location>
        <begin position="48"/>
        <end position="71"/>
    </location>
</feature>
<dbReference type="Proteomes" id="UP000054988">
    <property type="component" value="Unassembled WGS sequence"/>
</dbReference>
<keyword evidence="1" id="KW-1133">Transmembrane helix</keyword>
<name>A0A0W0G6Y6_MONRR</name>
<feature type="domain" description="DUF6534" evidence="2">
    <location>
        <begin position="170"/>
        <end position="255"/>
    </location>
</feature>
<dbReference type="PANTHER" id="PTHR40465:SF1">
    <property type="entry name" value="DUF6534 DOMAIN-CONTAINING PROTEIN"/>
    <property type="match status" value="1"/>
</dbReference>
<proteinExistence type="predicted"/>
<dbReference type="InterPro" id="IPR045339">
    <property type="entry name" value="DUF6534"/>
</dbReference>
<evidence type="ECO:0000256" key="1">
    <source>
        <dbReference type="SAM" id="Phobius"/>
    </source>
</evidence>
<sequence length="336" mass="37726">MSDGPGLGLTLGAAFAGGIVQTFLVALVTVQTYIFFKANTDVHYVNKWMVFLLWTLSIIHIVCVIHFSYYYLVVAGGNILGSPVWSFRAESALEILSTNLTQILYAIRLWQLTRSTAQRLIIFSVLGCLIGLNIGLNIFVPLQISKAHGFADLLNFRYAWAVRLNFSVTSAIDFVLSIALTFNLVKSARRLEWTDSGTEVVFAYALNTGIFASIFSLTCPITYVLMPENFIFLAMRIILTGLYTNSLLAMLNARYYFQKSDLIDNLNAQTNVLLYNGRGFDRRFHASSSTSARKPTINEAGLPLFQPRGERRQVTDTIQQVEVKVTKERFHDSLEV</sequence>